<feature type="signal peptide" evidence="2">
    <location>
        <begin position="1"/>
        <end position="23"/>
    </location>
</feature>
<dbReference type="NCBIfam" id="NF045842">
    <property type="entry name" value="MIP_near_MIB"/>
    <property type="match status" value="1"/>
</dbReference>
<proteinExistence type="predicted"/>
<dbReference type="InterPro" id="IPR022382">
    <property type="entry name" value="Mycoplasma_peptidase_DUF31"/>
</dbReference>
<dbReference type="OrthoDB" id="393864at2"/>
<evidence type="ECO:0000256" key="2">
    <source>
        <dbReference type="SAM" id="SignalP"/>
    </source>
</evidence>
<dbReference type="RefSeq" id="WP_134111290.1">
    <property type="nucleotide sequence ID" value="NZ_SOCN01000005.1"/>
</dbReference>
<reference evidence="4 5" key="1">
    <citation type="submission" date="2019-03" db="EMBL/GenBank/DDBJ databases">
        <title>Genomic Encyclopedia of Archaeal and Bacterial Type Strains, Phase II (KMG-II): from individual species to whole genera.</title>
        <authorList>
            <person name="Goeker M."/>
        </authorList>
    </citation>
    <scope>NUCLEOTIDE SEQUENCE [LARGE SCALE GENOMIC DNA]</scope>
    <source>
        <strain evidence="4 5">ATCC 35214</strain>
    </source>
</reference>
<protein>
    <submittedName>
        <fullName evidence="4">Putative peptidase DUF31</fullName>
    </submittedName>
</protein>
<keyword evidence="1" id="KW-0175">Coiled coil</keyword>
<name>A0A4R7UDJ2_9BACT</name>
<comment type="caution">
    <text evidence="4">The sequence shown here is derived from an EMBL/GenBank/DDBJ whole genome shotgun (WGS) entry which is preliminary data.</text>
</comment>
<feature type="domain" description="DUF31" evidence="3">
    <location>
        <begin position="387"/>
        <end position="875"/>
    </location>
</feature>
<dbReference type="NCBIfam" id="NF045841">
    <property type="entry name" value="Ig_SerProt_MIP"/>
    <property type="match status" value="1"/>
</dbReference>
<evidence type="ECO:0000259" key="3">
    <source>
        <dbReference type="Pfam" id="PF01732"/>
    </source>
</evidence>
<dbReference type="Pfam" id="PF01732">
    <property type="entry name" value="Mycop_pep_DUF31"/>
    <property type="match status" value="1"/>
</dbReference>
<feature type="coiled-coil region" evidence="1">
    <location>
        <begin position="42"/>
        <end position="69"/>
    </location>
</feature>
<dbReference type="AlphaFoldDB" id="A0A4R7UDJ2"/>
<dbReference type="Proteomes" id="UP000295757">
    <property type="component" value="Unassembled WGS sequence"/>
</dbReference>
<keyword evidence="2" id="KW-0732">Signal</keyword>
<organism evidence="4 5">
    <name type="scientific">Mycoplasmopsis mustelae</name>
    <dbReference type="NCBI Taxonomy" id="171289"/>
    <lineage>
        <taxon>Bacteria</taxon>
        <taxon>Bacillati</taxon>
        <taxon>Mycoplasmatota</taxon>
        <taxon>Mycoplasmoidales</taxon>
        <taxon>Metamycoplasmataceae</taxon>
        <taxon>Mycoplasmopsis</taxon>
    </lineage>
</organism>
<evidence type="ECO:0000256" key="1">
    <source>
        <dbReference type="SAM" id="Coils"/>
    </source>
</evidence>
<sequence>MKSKKIKAFLSMSLLSATTIAVVACGQTAKTQEKKDEFATKKENAQSLLNQIQGDKTNLTKQLAQARTATELDVVITKIQQLLQQQNPLAVLKQQAKDELDTLRDKKDYQNQINSAITKEALENIIAQIKEDYKNQSPLTGDEKITSDNQFRALIDKVTEGNEFSLAQINGFRNADRSQTTAKYVLENQGEYGIKVKPGFTGKFKAQLTNINYINNNEQDSQAQGAIDIFVTFTNPTTNTNISKNYRITGLKKETNNFITPSTPSGDKVLEYIKMNQEQRYQNDNTGYVEARKRFLGSDWKSFRDGAFKNVTDEEIQKFNAKAKEVGVSDYDSSVYKGFSTPVYKNDGSVDGLVINQGSNGTIPSWADTFGKTDVNKYQGLARLLTNEKYIDIAKQSFSININNYLISPDKAVQNKVKELLKNTEGVELKKFIEHIKDSKTKSELLNTLEKTTDVSVLAELKNRTYETLVKENGENAAGDFYVKYNQDYKNQKIAAVNASDLSQDVKTRTINLIQKNNNQFELLANSYGSFDNISGTMWIMDYELSNDNSYPTKFYFGTNLHVADAIKPGLFSSYSVTRLRKEAEPLLKKLKLVGLNNFNDKEKLFQNFALNPNSISRAFDARDFLKSKPADFLAAKQKQLYNDAEEFADFAVLEIDFSKVTDIANASNNSASASQDLAKLVTNDYKDWPENKKVKFLSNSYLKDYQKIDYPLASALNGIDQLFILGYPAANSGQWRDYFLDQYIDADQIAVEKYYKTIWTNADAEFYDTQFTNSDLNDKNSSVYQKLNRGNFLSYNLGYRSFAYKPGITDAFIAVPVLTNKNTTNPLDNLYQSDDNKKYINFGLEYLPRWYSPGGGASGSSVRNQDNKLVGIYHFSNTTARTGLIAAFRSEGYDYRGLFGNYNLPQYDLIYGGGKDQKNSYRQAMQTLASKSNQATKTYLFPNGFTEQQIPNDFKFTDIVNKQK</sequence>
<dbReference type="PROSITE" id="PS51257">
    <property type="entry name" value="PROKAR_LIPOPROTEIN"/>
    <property type="match status" value="1"/>
</dbReference>
<feature type="chain" id="PRO_5020434500" evidence="2">
    <location>
        <begin position="24"/>
        <end position="965"/>
    </location>
</feature>
<evidence type="ECO:0000313" key="4">
    <source>
        <dbReference type="EMBL" id="TDV22871.1"/>
    </source>
</evidence>
<evidence type="ECO:0000313" key="5">
    <source>
        <dbReference type="Proteomes" id="UP000295757"/>
    </source>
</evidence>
<dbReference type="EMBL" id="SOCN01000005">
    <property type="protein sequence ID" value="TDV22871.1"/>
    <property type="molecule type" value="Genomic_DNA"/>
</dbReference>
<dbReference type="PRINTS" id="PR00840">
    <property type="entry name" value="Y06768FAMILY"/>
</dbReference>
<accession>A0A4R7UDJ2</accession>
<keyword evidence="5" id="KW-1185">Reference proteome</keyword>
<dbReference type="InterPro" id="IPR022381">
    <property type="entry name" value="Uncharacterised_MG067"/>
</dbReference>
<gene>
    <name evidence="4" type="ORF">BCF59_0720</name>
</gene>